<evidence type="ECO:0000256" key="1">
    <source>
        <dbReference type="SAM" id="MobiDB-lite"/>
    </source>
</evidence>
<dbReference type="RefSeq" id="WP_306103621.1">
    <property type="nucleotide sequence ID" value="NZ_CP120983.1"/>
</dbReference>
<feature type="region of interest" description="Disordered" evidence="1">
    <location>
        <begin position="1"/>
        <end position="68"/>
    </location>
</feature>
<evidence type="ECO:0000313" key="2">
    <source>
        <dbReference type="EMBL" id="WLQ64724.1"/>
    </source>
</evidence>
<name>A0ABY9JE65_9ACTN</name>
<keyword evidence="3" id="KW-1185">Reference proteome</keyword>
<evidence type="ECO:0000313" key="3">
    <source>
        <dbReference type="Proteomes" id="UP001224433"/>
    </source>
</evidence>
<reference evidence="2 3" key="1">
    <citation type="submission" date="2023-03" db="EMBL/GenBank/DDBJ databases">
        <title>Isolation and description of six Streptomyces strains from soil environments, able to metabolize different microbial glucans.</title>
        <authorList>
            <person name="Widen T."/>
            <person name="Larsbrink J."/>
        </authorList>
    </citation>
    <scope>NUCLEOTIDE SEQUENCE [LARGE SCALE GENOMIC DNA]</scope>
    <source>
        <strain evidence="2 3">Alt3</strain>
    </source>
</reference>
<gene>
    <name evidence="2" type="ORF">P8A20_14460</name>
</gene>
<dbReference type="EMBL" id="CP120983">
    <property type="protein sequence ID" value="WLQ64724.1"/>
    <property type="molecule type" value="Genomic_DNA"/>
</dbReference>
<accession>A0ABY9JE65</accession>
<dbReference type="Proteomes" id="UP001224433">
    <property type="component" value="Chromosome"/>
</dbReference>
<proteinExistence type="predicted"/>
<feature type="region of interest" description="Disordered" evidence="1">
    <location>
        <begin position="137"/>
        <end position="227"/>
    </location>
</feature>
<feature type="compositionally biased region" description="Basic and acidic residues" evidence="1">
    <location>
        <begin position="146"/>
        <end position="182"/>
    </location>
</feature>
<organism evidence="2 3">
    <name type="scientific">Streptomyces glycanivorans</name>
    <dbReference type="NCBI Taxonomy" id="3033808"/>
    <lineage>
        <taxon>Bacteria</taxon>
        <taxon>Bacillati</taxon>
        <taxon>Actinomycetota</taxon>
        <taxon>Actinomycetes</taxon>
        <taxon>Kitasatosporales</taxon>
        <taxon>Streptomycetaceae</taxon>
        <taxon>Streptomyces</taxon>
    </lineage>
</organism>
<protein>
    <submittedName>
        <fullName evidence="2">Uncharacterized protein</fullName>
    </submittedName>
</protein>
<sequence length="227" mass="23555">MVGRNGRSRIPVEEVQEAGRVEETGEAEETEGSAARGAPADSTADTPPATDAPVGAAGTPGHAPDTLSGLLAVLGGHLESHAPDEVVVLLRDELERRELRAYSSGWRDAATHYEPALQEARAAGGRALRLVRGVPGQAAVIPLRQQGRDAADRGADGRSREGDPADGRTERSAPAAHGERAGRSQAPAPALVPKSRSSRVPTIPRLRPPPRRSAEGAAPVTPDGESV</sequence>
<feature type="compositionally biased region" description="Low complexity" evidence="1">
    <location>
        <begin position="32"/>
        <end position="61"/>
    </location>
</feature>